<protein>
    <recommendedName>
        <fullName evidence="3">SHOCT domain-containing protein</fullName>
    </recommendedName>
</protein>
<evidence type="ECO:0000313" key="1">
    <source>
        <dbReference type="EMBL" id="MBS1259631.1"/>
    </source>
</evidence>
<proteinExistence type="predicted"/>
<reference evidence="1" key="1">
    <citation type="journal article" date="2021" name="ISME J.">
        <title>Fine-scale metabolic discontinuity in a stratified prokaryote microbiome of a Red Sea deep halocline.</title>
        <authorList>
            <person name="Michoud G."/>
            <person name="Ngugi D.K."/>
            <person name="Barozzi A."/>
            <person name="Merlino G."/>
            <person name="Calleja M.L."/>
            <person name="Delgado-Huertas A."/>
            <person name="Moran X.A.G."/>
            <person name="Daffonchio D."/>
        </authorList>
    </citation>
    <scope>NUCLEOTIDE SEQUENCE</scope>
    <source>
        <strain evidence="1">SuakinDeep_MAG55_1</strain>
    </source>
</reference>
<comment type="caution">
    <text evidence="1">The sequence shown here is derived from an EMBL/GenBank/DDBJ whole genome shotgun (WGS) entry which is preliminary data.</text>
</comment>
<dbReference type="Proteomes" id="UP000722750">
    <property type="component" value="Unassembled WGS sequence"/>
</dbReference>
<dbReference type="AlphaFoldDB" id="A0A941W6X1"/>
<organism evidence="1 2">
    <name type="scientific">Candidatus Scalindua arabica</name>
    <dbReference type="NCBI Taxonomy" id="1127984"/>
    <lineage>
        <taxon>Bacteria</taxon>
        <taxon>Pseudomonadati</taxon>
        <taxon>Planctomycetota</taxon>
        <taxon>Candidatus Brocadiia</taxon>
        <taxon>Candidatus Brocadiales</taxon>
        <taxon>Candidatus Scalinduaceae</taxon>
        <taxon>Candidatus Scalindua</taxon>
    </lineage>
</organism>
<evidence type="ECO:0000313" key="2">
    <source>
        <dbReference type="Proteomes" id="UP000722750"/>
    </source>
</evidence>
<sequence>MKHYTALRFLSVLLLITLAFGCSLSLPKKIHKKSSIVGATINDQNVSVEIREELDEQGNVIKKSFNHPYYFTGSGLANILSSIYYKQKSLFKGSTGRKKLFRQEELQTIIPPIISAFSMATDSQDILVFSTSDKVLLSDRQSYFSMFISDNNLNIVFSTIQSKKNLTDGRAFRKSNKDKFKDPFDVKRSSRWSLVPMGGQRFEPGRQNWLIIDLSSNLFGVASTDNANMSDNTDDTSIPSDRSRTIERKIRTSKSFIEEKKNYQGVREKLRELKALNDEGLISEKDYELKKKELLNKF</sequence>
<evidence type="ECO:0008006" key="3">
    <source>
        <dbReference type="Google" id="ProtNLM"/>
    </source>
</evidence>
<dbReference type="PROSITE" id="PS51257">
    <property type="entry name" value="PROKAR_LIPOPROTEIN"/>
    <property type="match status" value="1"/>
</dbReference>
<name>A0A941W6X1_9BACT</name>
<gene>
    <name evidence="1" type="ORF">MAG551_02705</name>
</gene>
<dbReference type="EMBL" id="JAANXD010000100">
    <property type="protein sequence ID" value="MBS1259631.1"/>
    <property type="molecule type" value="Genomic_DNA"/>
</dbReference>
<accession>A0A941W6X1</accession>